<evidence type="ECO:0000313" key="2">
    <source>
        <dbReference type="Proteomes" id="UP000504637"/>
    </source>
</evidence>
<feature type="region of interest" description="Disordered" evidence="1">
    <location>
        <begin position="258"/>
        <end position="287"/>
    </location>
</feature>
<dbReference type="AlphaFoldDB" id="A0A6J3MDR5"/>
<feature type="compositionally biased region" description="Basic and acidic residues" evidence="1">
    <location>
        <begin position="258"/>
        <end position="276"/>
    </location>
</feature>
<evidence type="ECO:0000256" key="1">
    <source>
        <dbReference type="SAM" id="MobiDB-lite"/>
    </source>
</evidence>
<feature type="region of interest" description="Disordered" evidence="1">
    <location>
        <begin position="207"/>
        <end position="229"/>
    </location>
</feature>
<reference evidence="3" key="2">
    <citation type="submission" date="2020-04" db="EMBL/GenBank/DDBJ databases">
        <authorList>
            <consortium name="NCBI Genome Project"/>
        </authorList>
    </citation>
    <scope>NUCLEOTIDE SEQUENCE</scope>
    <source>
        <strain evidence="3">CBS 342.82</strain>
    </source>
</reference>
<dbReference type="PANTHER" id="PTHR34117">
    <property type="entry name" value="STYLE CELL-CYCLE INHIBITOR 1"/>
    <property type="match status" value="1"/>
</dbReference>
<dbReference type="GeneID" id="54364032"/>
<feature type="compositionally biased region" description="Basic residues" evidence="1">
    <location>
        <begin position="31"/>
        <end position="47"/>
    </location>
</feature>
<evidence type="ECO:0000313" key="3">
    <source>
        <dbReference type="RefSeq" id="XP_033463054.1"/>
    </source>
</evidence>
<accession>A0A6J3MDR5</accession>
<feature type="region of interest" description="Disordered" evidence="1">
    <location>
        <begin position="1"/>
        <end position="65"/>
    </location>
</feature>
<dbReference type="InterPro" id="IPR044688">
    <property type="entry name" value="SCI-1-like"/>
</dbReference>
<reference evidence="3" key="3">
    <citation type="submission" date="2025-08" db="UniProtKB">
        <authorList>
            <consortium name="RefSeq"/>
        </authorList>
    </citation>
    <scope>IDENTIFICATION</scope>
    <source>
        <strain evidence="3">CBS 342.82</strain>
    </source>
</reference>
<reference evidence="3" key="1">
    <citation type="submission" date="2020-01" db="EMBL/GenBank/DDBJ databases">
        <authorList>
            <consortium name="DOE Joint Genome Institute"/>
            <person name="Haridas S."/>
            <person name="Albert R."/>
            <person name="Binder M."/>
            <person name="Bloem J."/>
            <person name="Labutti K."/>
            <person name="Salamov A."/>
            <person name="Andreopoulos B."/>
            <person name="Baker S.E."/>
            <person name="Barry K."/>
            <person name="Bills G."/>
            <person name="Bluhm B.H."/>
            <person name="Cannon C."/>
            <person name="Castanera R."/>
            <person name="Culley D.E."/>
            <person name="Daum C."/>
            <person name="Ezra D."/>
            <person name="Gonzalez J.B."/>
            <person name="Henrissat B."/>
            <person name="Kuo A."/>
            <person name="Liang C."/>
            <person name="Lipzen A."/>
            <person name="Lutzoni F."/>
            <person name="Magnuson J."/>
            <person name="Mondo S."/>
            <person name="Nolan M."/>
            <person name="Ohm R."/>
            <person name="Pangilinan J."/>
            <person name="Park H.-J."/>
            <person name="Ramirez L."/>
            <person name="Alfaro M."/>
            <person name="Sun H."/>
            <person name="Tritt A."/>
            <person name="Yoshinaga Y."/>
            <person name="Zwiers L.-H."/>
            <person name="Turgeon B.G."/>
            <person name="Goodwin S.B."/>
            <person name="Spatafora J.W."/>
            <person name="Crous P.W."/>
            <person name="Grigoriev I.V."/>
        </authorList>
    </citation>
    <scope>NUCLEOTIDE SEQUENCE</scope>
    <source>
        <strain evidence="3">CBS 342.82</strain>
    </source>
</reference>
<dbReference type="Proteomes" id="UP000504637">
    <property type="component" value="Unplaced"/>
</dbReference>
<dbReference type="PANTHER" id="PTHR34117:SF1">
    <property type="entry name" value="STYLE CELL-CYCLE INHIBITOR 1"/>
    <property type="match status" value="1"/>
</dbReference>
<protein>
    <submittedName>
        <fullName evidence="3">Uncharacterized protein</fullName>
    </submittedName>
</protein>
<feature type="compositionally biased region" description="Acidic residues" evidence="1">
    <location>
        <begin position="216"/>
        <end position="228"/>
    </location>
</feature>
<name>A0A6J3MDR5_9PEZI</name>
<organism evidence="3">
    <name type="scientific">Dissoconium aciculare CBS 342.82</name>
    <dbReference type="NCBI Taxonomy" id="1314786"/>
    <lineage>
        <taxon>Eukaryota</taxon>
        <taxon>Fungi</taxon>
        <taxon>Dikarya</taxon>
        <taxon>Ascomycota</taxon>
        <taxon>Pezizomycotina</taxon>
        <taxon>Dothideomycetes</taxon>
        <taxon>Dothideomycetidae</taxon>
        <taxon>Mycosphaerellales</taxon>
        <taxon>Dissoconiaceae</taxon>
        <taxon>Dissoconium</taxon>
    </lineage>
</organism>
<gene>
    <name evidence="3" type="ORF">K489DRAFT_386508</name>
</gene>
<sequence length="287" mass="34119">MTSRRQSSHDERDGRKRSHSPRRNPRDDTVKRRRSRSPRHESHRHRRERDVEPEQRPLPYNRKPIDKRDFKQFEALFASYLDVQKQLDIDEVSADEVRGRFKSFLGKWNRRELSDGWYDPDVQVRAQESRRAQGVAVPSMQDLQNRRELEREDRENFAADMKYERKQDRKLQKECIEELAPRAAPGTRERQLEKKREKSAVTREFADAKAPGGVEEVNDADLLGDDGGDSYKAQLKVQSKRKNEREIRKEEILRARAAEREERLSEHRQKEAKTMEMLRGLAKQRYG</sequence>
<dbReference type="OrthoDB" id="2139939at2759"/>
<keyword evidence="2" id="KW-1185">Reference proteome</keyword>
<dbReference type="RefSeq" id="XP_033463054.1">
    <property type="nucleotide sequence ID" value="XM_033606232.1"/>
</dbReference>
<proteinExistence type="predicted"/>